<evidence type="ECO:0000313" key="2">
    <source>
        <dbReference type="EMBL" id="MCY9760733.1"/>
    </source>
</evidence>
<evidence type="ECO:0000313" key="4">
    <source>
        <dbReference type="Proteomes" id="UP000552038"/>
    </source>
</evidence>
<comment type="caution">
    <text evidence="3">The sequence shown here is derived from an EMBL/GenBank/DDBJ whole genome shotgun (WGS) entry which is preliminary data.</text>
</comment>
<keyword evidence="5" id="KW-1185">Reference proteome</keyword>
<dbReference type="InterPro" id="IPR050490">
    <property type="entry name" value="Bact_solute-bd_prot1"/>
</dbReference>
<accession>A0AAP7A1V0</accession>
<reference evidence="2 5" key="2">
    <citation type="submission" date="2022-05" db="EMBL/GenBank/DDBJ databases">
        <title>Genome Sequencing of Bee-Associated Microbes.</title>
        <authorList>
            <person name="Dunlap C."/>
        </authorList>
    </citation>
    <scope>NUCLEOTIDE SEQUENCE [LARGE SCALE GENOMIC DNA]</scope>
    <source>
        <strain evidence="2 5">NRRL B-04010</strain>
    </source>
</reference>
<gene>
    <name evidence="3" type="ORF">HMI46_20430</name>
    <name evidence="2" type="ORF">M5X12_09105</name>
</gene>
<dbReference type="Proteomes" id="UP001527181">
    <property type="component" value="Unassembled WGS sequence"/>
</dbReference>
<dbReference type="PROSITE" id="PS51257">
    <property type="entry name" value="PROKAR_LIPOPROTEIN"/>
    <property type="match status" value="1"/>
</dbReference>
<evidence type="ECO:0000313" key="5">
    <source>
        <dbReference type="Proteomes" id="UP001527181"/>
    </source>
</evidence>
<dbReference type="PANTHER" id="PTHR43649">
    <property type="entry name" value="ARABINOSE-BINDING PROTEIN-RELATED"/>
    <property type="match status" value="1"/>
</dbReference>
<protein>
    <submittedName>
        <fullName evidence="3">Extracellular solute-binding protein</fullName>
    </submittedName>
</protein>
<evidence type="ECO:0000313" key="3">
    <source>
        <dbReference type="EMBL" id="NOJ72914.1"/>
    </source>
</evidence>
<feature type="coiled-coil region" evidence="1">
    <location>
        <begin position="412"/>
        <end position="450"/>
    </location>
</feature>
<dbReference type="AlphaFoldDB" id="A0AAP7A1V0"/>
<keyword evidence="1" id="KW-0175">Coiled coil</keyword>
<organism evidence="3 4">
    <name type="scientific">Paenibacillus alvei</name>
    <name type="common">Bacillus alvei</name>
    <dbReference type="NCBI Taxonomy" id="44250"/>
    <lineage>
        <taxon>Bacteria</taxon>
        <taxon>Bacillati</taxon>
        <taxon>Bacillota</taxon>
        <taxon>Bacilli</taxon>
        <taxon>Bacillales</taxon>
        <taxon>Paenibacillaceae</taxon>
        <taxon>Paenibacillus</taxon>
    </lineage>
</organism>
<reference evidence="3 4" key="1">
    <citation type="submission" date="2020-05" db="EMBL/GenBank/DDBJ databases">
        <title>Whole genome sequencing and identification of novel metabolites from Paenibacillus alvei strain JR949.</title>
        <authorList>
            <person name="Rajendhran J."/>
            <person name="Sree Pranav P."/>
            <person name="Mahalakshmi B."/>
            <person name="Karthikeyan R."/>
        </authorList>
    </citation>
    <scope>NUCLEOTIDE SEQUENCE [LARGE SCALE GENOMIC DNA]</scope>
    <source>
        <strain evidence="3 4">JR949</strain>
    </source>
</reference>
<dbReference type="Proteomes" id="UP000552038">
    <property type="component" value="Unassembled WGS sequence"/>
</dbReference>
<name>A0AAP7A1V0_PAEAL</name>
<dbReference type="Pfam" id="PF01547">
    <property type="entry name" value="SBP_bac_1"/>
    <property type="match status" value="1"/>
</dbReference>
<proteinExistence type="predicted"/>
<sequence length="450" mass="50591">MRWGSWLKQGTILVSIMALVSGCFGPKPVLEELGKDGHGKLKVLYSDEGDFFREYGNVFTLKFPNIDIEVVETKGLYQQMQIQKGVDYGTLLTKLIDEQQPDVLTLSAPSYEEYALDGKLYNLESIIKQEQFDLEGFMPGLIDMVREQGGGALFGLPPFFFTEVLYYNADLFKANAIDLPKGGMTWKDLFDLAVRFEDTGMPGLYAGDEDAIGMLNRIADTWGLQEFDAKGENILLESESWKQAYQMVADAIRTRALQVKKPGDSSFLLAADNLFLQGNAAMTFGSSGFIREFSDPQNKKASKMDWGMVPVPIDPSHPNETTSARPYEYFAINEHSSNKRAAWEFVKYVNGPEMAKASSAIYYKLPTRTGFVKSIQGKSTEAFYALQIKNKKYEWAIKRVPSDFNTAYSPLREEALKAIIDKEKTVDEALAELQQKAQAALQKVRQDKVK</sequence>
<dbReference type="PANTHER" id="PTHR43649:SF12">
    <property type="entry name" value="DIACETYLCHITOBIOSE BINDING PROTEIN DASA"/>
    <property type="match status" value="1"/>
</dbReference>
<dbReference type="EMBL" id="JAMDNP010000016">
    <property type="protein sequence ID" value="MCY9760733.1"/>
    <property type="molecule type" value="Genomic_DNA"/>
</dbReference>
<evidence type="ECO:0000256" key="1">
    <source>
        <dbReference type="SAM" id="Coils"/>
    </source>
</evidence>
<dbReference type="SUPFAM" id="SSF53850">
    <property type="entry name" value="Periplasmic binding protein-like II"/>
    <property type="match status" value="1"/>
</dbReference>
<dbReference type="Gene3D" id="3.40.190.10">
    <property type="entry name" value="Periplasmic binding protein-like II"/>
    <property type="match status" value="1"/>
</dbReference>
<dbReference type="EMBL" id="JABFOR010000033">
    <property type="protein sequence ID" value="NOJ72914.1"/>
    <property type="molecule type" value="Genomic_DNA"/>
</dbReference>
<dbReference type="InterPro" id="IPR006059">
    <property type="entry name" value="SBP"/>
</dbReference>
<dbReference type="RefSeq" id="WP_171418475.1">
    <property type="nucleotide sequence ID" value="NZ_JABFOR010000033.1"/>
</dbReference>